<dbReference type="GO" id="GO:0046930">
    <property type="term" value="C:pore complex"/>
    <property type="evidence" value="ECO:0007669"/>
    <property type="project" value="UniProtKB-KW"/>
</dbReference>
<keyword evidence="5" id="KW-0812">Transmembrane</keyword>
<protein>
    <submittedName>
        <fullName evidence="13">Porin</fullName>
    </submittedName>
</protein>
<evidence type="ECO:0000256" key="9">
    <source>
        <dbReference type="ARBA" id="ARBA00023136"/>
    </source>
</evidence>
<evidence type="ECO:0000256" key="7">
    <source>
        <dbReference type="ARBA" id="ARBA00023065"/>
    </source>
</evidence>
<dbReference type="CDD" id="cd00342">
    <property type="entry name" value="gram_neg_porins"/>
    <property type="match status" value="1"/>
</dbReference>
<proteinExistence type="predicted"/>
<dbReference type="RefSeq" id="WP_028499333.1">
    <property type="nucleotide sequence ID" value="NZ_CP028519.1"/>
</dbReference>
<dbReference type="InterPro" id="IPR001702">
    <property type="entry name" value="Porin_Gram-ve"/>
</dbReference>
<keyword evidence="14" id="KW-1185">Reference proteome</keyword>
<dbReference type="EMBL" id="CP028519">
    <property type="protein sequence ID" value="AVY95466.1"/>
    <property type="molecule type" value="Genomic_DNA"/>
</dbReference>
<dbReference type="STRING" id="1122240.GCA_000620105_02284"/>
<name>A0A2S0PDM0_9NEIS</name>
<keyword evidence="3" id="KW-0813">Transport</keyword>
<comment type="subcellular location">
    <subcellularLocation>
        <location evidence="1">Cell outer membrane</location>
        <topology evidence="1">Multi-pass membrane protein</topology>
    </subcellularLocation>
</comment>
<evidence type="ECO:0000256" key="6">
    <source>
        <dbReference type="ARBA" id="ARBA00022729"/>
    </source>
</evidence>
<evidence type="ECO:0000259" key="12">
    <source>
        <dbReference type="Pfam" id="PF13609"/>
    </source>
</evidence>
<dbReference type="OrthoDB" id="5289162at2"/>
<dbReference type="SUPFAM" id="SSF56935">
    <property type="entry name" value="Porins"/>
    <property type="match status" value="1"/>
</dbReference>
<dbReference type="AlphaFoldDB" id="A0A2S0PDM0"/>
<dbReference type="PANTHER" id="PTHR34501">
    <property type="entry name" value="PROTEIN YDDL-RELATED"/>
    <property type="match status" value="1"/>
</dbReference>
<evidence type="ECO:0000256" key="4">
    <source>
        <dbReference type="ARBA" id="ARBA00022452"/>
    </source>
</evidence>
<feature type="signal peptide" evidence="11">
    <location>
        <begin position="1"/>
        <end position="21"/>
    </location>
</feature>
<dbReference type="PRINTS" id="PR00182">
    <property type="entry name" value="ECOLNEIPORIN"/>
</dbReference>
<dbReference type="InterPro" id="IPR002299">
    <property type="entry name" value="Porin_Neis"/>
</dbReference>
<keyword evidence="6 11" id="KW-0732">Signal</keyword>
<evidence type="ECO:0000256" key="10">
    <source>
        <dbReference type="ARBA" id="ARBA00023237"/>
    </source>
</evidence>
<dbReference type="InterPro" id="IPR050298">
    <property type="entry name" value="Gram-neg_bact_OMP"/>
</dbReference>
<dbReference type="GO" id="GO:0015288">
    <property type="term" value="F:porin activity"/>
    <property type="evidence" value="ECO:0007669"/>
    <property type="project" value="UniProtKB-KW"/>
</dbReference>
<keyword evidence="9" id="KW-0472">Membrane</keyword>
<reference evidence="13 14" key="1">
    <citation type="submission" date="2018-04" db="EMBL/GenBank/DDBJ databases">
        <title>Denitrifier Microvirgula.</title>
        <authorList>
            <person name="Anderson E."/>
            <person name="Jang J."/>
            <person name="Ishii S."/>
        </authorList>
    </citation>
    <scope>NUCLEOTIDE SEQUENCE [LARGE SCALE GENOMIC DNA]</scope>
    <source>
        <strain evidence="13 14">BE2.4</strain>
    </source>
</reference>
<keyword evidence="8" id="KW-0626">Porin</keyword>
<dbReference type="Pfam" id="PF13609">
    <property type="entry name" value="Porin_4"/>
    <property type="match status" value="1"/>
</dbReference>
<dbReference type="PRINTS" id="PR00184">
    <property type="entry name" value="NEISSPPORIN"/>
</dbReference>
<evidence type="ECO:0000313" key="14">
    <source>
        <dbReference type="Proteomes" id="UP000244173"/>
    </source>
</evidence>
<evidence type="ECO:0000256" key="1">
    <source>
        <dbReference type="ARBA" id="ARBA00004571"/>
    </source>
</evidence>
<evidence type="ECO:0000256" key="5">
    <source>
        <dbReference type="ARBA" id="ARBA00022692"/>
    </source>
</evidence>
<comment type="subunit">
    <text evidence="2">Homotrimer.</text>
</comment>
<evidence type="ECO:0000256" key="11">
    <source>
        <dbReference type="SAM" id="SignalP"/>
    </source>
</evidence>
<sequence>MNKKLIAAALAGAFAAPVAMADTTIYGFISAGVEYVQATGAKNNTTGATLPDAQQYKGRIRIQNENSRIGFKGGEDLGNGLKAVWQVEQGLSVDGDTTSNWATRNSFVGLQGGFGEVRLGRHDDAYKVIGDSVGLNIMTNTSADNAWSKDTTFGRAGARRANTALYLSPVFSGVQFAASYSADEDRTYVGEDRTDASVYGAAVKYSANGLTASLGYNHATDRSNFTNSLTPTIIVDNKLDGYLAAVSYKFGNAMLGAGYEYVDYDTYNQDSWTLVGGYQFGAFGLKASYTMVGKADGKTNGGDYKANQWVLGATYDLSKRTQILAYATQIDNKKAATANFGVNNPTIAAGADPQAYGLALKHSF</sequence>
<dbReference type="Proteomes" id="UP000244173">
    <property type="component" value="Chromosome"/>
</dbReference>
<dbReference type="PANTHER" id="PTHR34501:SF9">
    <property type="entry name" value="MAJOR OUTER MEMBRANE PROTEIN P.IA"/>
    <property type="match status" value="1"/>
</dbReference>
<keyword evidence="4" id="KW-1134">Transmembrane beta strand</keyword>
<feature type="chain" id="PRO_5015595675" evidence="11">
    <location>
        <begin position="22"/>
        <end position="364"/>
    </location>
</feature>
<organism evidence="13 14">
    <name type="scientific">Microvirgula aerodenitrificans</name>
    <dbReference type="NCBI Taxonomy" id="57480"/>
    <lineage>
        <taxon>Bacteria</taxon>
        <taxon>Pseudomonadati</taxon>
        <taxon>Pseudomonadota</taxon>
        <taxon>Betaproteobacteria</taxon>
        <taxon>Neisseriales</taxon>
        <taxon>Aquaspirillaceae</taxon>
        <taxon>Microvirgula</taxon>
    </lineage>
</organism>
<feature type="domain" description="Porin" evidence="12">
    <location>
        <begin position="8"/>
        <end position="334"/>
    </location>
</feature>
<dbReference type="InterPro" id="IPR023614">
    <property type="entry name" value="Porin_dom_sf"/>
</dbReference>
<dbReference type="GO" id="GO:0009279">
    <property type="term" value="C:cell outer membrane"/>
    <property type="evidence" value="ECO:0007669"/>
    <property type="project" value="UniProtKB-SubCell"/>
</dbReference>
<dbReference type="KEGG" id="maer:DAI18_16470"/>
<evidence type="ECO:0000256" key="3">
    <source>
        <dbReference type="ARBA" id="ARBA00022448"/>
    </source>
</evidence>
<keyword evidence="10" id="KW-0998">Cell outer membrane</keyword>
<dbReference type="GO" id="GO:0034220">
    <property type="term" value="P:monoatomic ion transmembrane transport"/>
    <property type="evidence" value="ECO:0007669"/>
    <property type="project" value="InterPro"/>
</dbReference>
<evidence type="ECO:0000256" key="8">
    <source>
        <dbReference type="ARBA" id="ARBA00023114"/>
    </source>
</evidence>
<evidence type="ECO:0000256" key="2">
    <source>
        <dbReference type="ARBA" id="ARBA00011233"/>
    </source>
</evidence>
<keyword evidence="7" id="KW-0406">Ion transport</keyword>
<evidence type="ECO:0000313" key="13">
    <source>
        <dbReference type="EMBL" id="AVY95466.1"/>
    </source>
</evidence>
<dbReference type="Gene3D" id="2.40.160.10">
    <property type="entry name" value="Porin"/>
    <property type="match status" value="1"/>
</dbReference>
<gene>
    <name evidence="13" type="ORF">DAI18_16470</name>
</gene>
<dbReference type="InterPro" id="IPR033900">
    <property type="entry name" value="Gram_neg_porin_domain"/>
</dbReference>
<accession>A0A2S0PDM0</accession>